<evidence type="ECO:0000313" key="3">
    <source>
        <dbReference type="EMBL" id="QHI97516.1"/>
    </source>
</evidence>
<dbReference type="PANTHER" id="PTHR43048">
    <property type="entry name" value="METHYLMALONYL-COA EPIMERASE"/>
    <property type="match status" value="1"/>
</dbReference>
<dbReference type="InterPro" id="IPR037523">
    <property type="entry name" value="VOC_core"/>
</dbReference>
<gene>
    <name evidence="3" type="ORF">GT347_05655</name>
</gene>
<dbReference type="GO" id="GO:0046872">
    <property type="term" value="F:metal ion binding"/>
    <property type="evidence" value="ECO:0007669"/>
    <property type="project" value="UniProtKB-KW"/>
</dbReference>
<organism evidence="3 4">
    <name type="scientific">Xylophilus rhododendri</name>
    <dbReference type="NCBI Taxonomy" id="2697032"/>
    <lineage>
        <taxon>Bacteria</taxon>
        <taxon>Pseudomonadati</taxon>
        <taxon>Pseudomonadota</taxon>
        <taxon>Betaproteobacteria</taxon>
        <taxon>Burkholderiales</taxon>
        <taxon>Xylophilus</taxon>
    </lineage>
</organism>
<dbReference type="KEGG" id="xyk:GT347_05655"/>
<dbReference type="InterPro" id="IPR004360">
    <property type="entry name" value="Glyas_Fos-R_dOase_dom"/>
</dbReference>
<keyword evidence="4" id="KW-1185">Reference proteome</keyword>
<feature type="domain" description="VOC" evidence="2">
    <location>
        <begin position="5"/>
        <end position="144"/>
    </location>
</feature>
<name>A0A857J1D1_9BURK</name>
<dbReference type="Pfam" id="PF00903">
    <property type="entry name" value="Glyoxalase"/>
    <property type="match status" value="2"/>
</dbReference>
<dbReference type="InterPro" id="IPR029068">
    <property type="entry name" value="Glyas_Bleomycin-R_OHBP_Dase"/>
</dbReference>
<proteinExistence type="predicted"/>
<dbReference type="AlphaFoldDB" id="A0A857J1D1"/>
<dbReference type="GO" id="GO:0046491">
    <property type="term" value="P:L-methylmalonyl-CoA metabolic process"/>
    <property type="evidence" value="ECO:0007669"/>
    <property type="project" value="TreeGrafter"/>
</dbReference>
<dbReference type="Proteomes" id="UP000464787">
    <property type="component" value="Chromosome"/>
</dbReference>
<feature type="domain" description="VOC" evidence="2">
    <location>
        <begin position="161"/>
        <end position="269"/>
    </location>
</feature>
<dbReference type="PROSITE" id="PS51819">
    <property type="entry name" value="VOC"/>
    <property type="match status" value="2"/>
</dbReference>
<keyword evidence="1" id="KW-0479">Metal-binding</keyword>
<dbReference type="GO" id="GO:0004493">
    <property type="term" value="F:methylmalonyl-CoA epimerase activity"/>
    <property type="evidence" value="ECO:0007669"/>
    <property type="project" value="TreeGrafter"/>
</dbReference>
<evidence type="ECO:0000313" key="4">
    <source>
        <dbReference type="Proteomes" id="UP000464787"/>
    </source>
</evidence>
<evidence type="ECO:0000256" key="1">
    <source>
        <dbReference type="ARBA" id="ARBA00022723"/>
    </source>
</evidence>
<dbReference type="Gene3D" id="3.10.180.10">
    <property type="entry name" value="2,3-Dihydroxybiphenyl 1,2-Dioxygenase, domain 1"/>
    <property type="match status" value="2"/>
</dbReference>
<dbReference type="RefSeq" id="WP_160551034.1">
    <property type="nucleotide sequence ID" value="NZ_CP047650.1"/>
</dbReference>
<dbReference type="InterPro" id="IPR051785">
    <property type="entry name" value="MMCE/EMCE_epimerase"/>
</dbReference>
<evidence type="ECO:0000259" key="2">
    <source>
        <dbReference type="PROSITE" id="PS51819"/>
    </source>
</evidence>
<dbReference type="EMBL" id="CP047650">
    <property type="protein sequence ID" value="QHI97516.1"/>
    <property type="molecule type" value="Genomic_DNA"/>
</dbReference>
<reference evidence="3 4" key="1">
    <citation type="submission" date="2020-01" db="EMBL/GenBank/DDBJ databases">
        <title>Genome sequencing of strain KACC 21265.</title>
        <authorList>
            <person name="Heo J."/>
            <person name="Kim S.-J."/>
            <person name="Kim J.-S."/>
            <person name="Hong S.-B."/>
            <person name="Kwon S.-W."/>
        </authorList>
    </citation>
    <scope>NUCLEOTIDE SEQUENCE [LARGE SCALE GENOMIC DNA]</scope>
    <source>
        <strain evidence="3 4">KACC 21265</strain>
    </source>
</reference>
<dbReference type="SUPFAM" id="SSF54593">
    <property type="entry name" value="Glyoxalase/Bleomycin resistance protein/Dihydroxybiphenyl dioxygenase"/>
    <property type="match status" value="2"/>
</dbReference>
<dbReference type="PANTHER" id="PTHR43048:SF3">
    <property type="entry name" value="METHYLMALONYL-COA EPIMERASE, MITOCHONDRIAL"/>
    <property type="match status" value="1"/>
</dbReference>
<dbReference type="CDD" id="cd06587">
    <property type="entry name" value="VOC"/>
    <property type="match status" value="1"/>
</dbReference>
<protein>
    <submittedName>
        <fullName evidence="3">Glyoxalase</fullName>
    </submittedName>
</protein>
<accession>A0A857J1D1</accession>
<sequence>MKATGLFAIVRPVLDLARASGFYRQALGFVPDTSALPAGLPDALAEAWDIEAAACTALRLGSQTLVLVACDTLPPRPDRGADDAQFQHIAIVASDMSAAWQRLQPFAPQAITQGGPQQLPPASGGATAFKFRDPDGHPVELLAFSSLPEHWRDAEPGPTLGIDHSAITVADADSSIAFYAEYLGLALQSRQHNQGPEQASLDGLAAPQVEVLALAAQAAPHPHLELLAYHPARGSALHRAAPVTTTVWTATGAARLRDPDGHLHLLLPP</sequence>